<keyword evidence="3" id="KW-1185">Reference proteome</keyword>
<evidence type="ECO:0000256" key="1">
    <source>
        <dbReference type="SAM" id="Phobius"/>
    </source>
</evidence>
<feature type="transmembrane region" description="Helical" evidence="1">
    <location>
        <begin position="84"/>
        <end position="104"/>
    </location>
</feature>
<evidence type="ECO:0000313" key="3">
    <source>
        <dbReference type="Proteomes" id="UP000469346"/>
    </source>
</evidence>
<keyword evidence="1" id="KW-0812">Transmembrane</keyword>
<dbReference type="EMBL" id="JAAGRR010000024">
    <property type="protein sequence ID" value="NDY41912.1"/>
    <property type="molecule type" value="Genomic_DNA"/>
</dbReference>
<comment type="caution">
    <text evidence="2">The sequence shown here is derived from an EMBL/GenBank/DDBJ whole genome shotgun (WGS) entry which is preliminary data.</text>
</comment>
<evidence type="ECO:0000313" key="2">
    <source>
        <dbReference type="EMBL" id="NDY41912.1"/>
    </source>
</evidence>
<keyword evidence="1" id="KW-1133">Transmembrane helix</keyword>
<dbReference type="Proteomes" id="UP000469346">
    <property type="component" value="Unassembled WGS sequence"/>
</dbReference>
<accession>A0A6N9TKV9</accession>
<dbReference type="AlphaFoldDB" id="A0A6N9TKV9"/>
<organism evidence="2 3">
    <name type="scientific">Dissulfurirhabdus thermomarina</name>
    <dbReference type="NCBI Taxonomy" id="1765737"/>
    <lineage>
        <taxon>Bacteria</taxon>
        <taxon>Deltaproteobacteria</taxon>
        <taxon>Dissulfurirhabdaceae</taxon>
        <taxon>Dissulfurirhabdus</taxon>
    </lineage>
</organism>
<sequence>MNIAWDQILENLTTDAILQRVGEVDPLSLLNNPYMVVGALVLLGALAFLQMFRTLAVIVGGYVLWYAVVYTLPHGELEGQLGNLASFIGICAAVMAVWVYVFFIREG</sequence>
<feature type="transmembrane region" description="Helical" evidence="1">
    <location>
        <begin position="32"/>
        <end position="49"/>
    </location>
</feature>
<feature type="transmembrane region" description="Helical" evidence="1">
    <location>
        <begin position="54"/>
        <end position="72"/>
    </location>
</feature>
<gene>
    <name evidence="2" type="ORF">G3N55_03495</name>
</gene>
<reference evidence="2 3" key="1">
    <citation type="submission" date="2020-02" db="EMBL/GenBank/DDBJ databases">
        <title>Comparative genomics of sulfur disproportionating microorganisms.</title>
        <authorList>
            <person name="Ward L.M."/>
            <person name="Bertran E."/>
            <person name="Johnston D.T."/>
        </authorList>
    </citation>
    <scope>NUCLEOTIDE SEQUENCE [LARGE SCALE GENOMIC DNA]</scope>
    <source>
        <strain evidence="2 3">DSM 100025</strain>
    </source>
</reference>
<protein>
    <submittedName>
        <fullName evidence="2">Uncharacterized protein</fullName>
    </submittedName>
</protein>
<keyword evidence="1" id="KW-0472">Membrane</keyword>
<name>A0A6N9TKV9_DISTH</name>
<proteinExistence type="predicted"/>
<dbReference type="RefSeq" id="WP_163298065.1">
    <property type="nucleotide sequence ID" value="NZ_JAAGRR010000024.1"/>
</dbReference>